<sequence length="79" mass="8640">MLAIIDNFKIQELSVLTGVKSPIFALSIDEYSGDIAIAIGLEIHIVKEIFSGNYATIKISPSPSELVNVVEEAHKRVWG</sequence>
<name>A0A0C9YS65_9AGAM</name>
<dbReference type="HOGENOM" id="CLU_2606920_0_0_1"/>
<dbReference type="AlphaFoldDB" id="A0A0C9YS65"/>
<evidence type="ECO:0000313" key="2">
    <source>
        <dbReference type="Proteomes" id="UP000054018"/>
    </source>
</evidence>
<dbReference type="Proteomes" id="UP000054018">
    <property type="component" value="Unassembled WGS sequence"/>
</dbReference>
<accession>A0A0C9YS65</accession>
<protein>
    <submittedName>
        <fullName evidence="1">Uncharacterized protein</fullName>
    </submittedName>
</protein>
<proteinExistence type="predicted"/>
<gene>
    <name evidence="1" type="ORF">PISMIDRAFT_15625</name>
</gene>
<keyword evidence="2" id="KW-1185">Reference proteome</keyword>
<dbReference type="STRING" id="765257.A0A0C9YS65"/>
<organism evidence="1 2">
    <name type="scientific">Pisolithus microcarpus 441</name>
    <dbReference type="NCBI Taxonomy" id="765257"/>
    <lineage>
        <taxon>Eukaryota</taxon>
        <taxon>Fungi</taxon>
        <taxon>Dikarya</taxon>
        <taxon>Basidiomycota</taxon>
        <taxon>Agaricomycotina</taxon>
        <taxon>Agaricomycetes</taxon>
        <taxon>Agaricomycetidae</taxon>
        <taxon>Boletales</taxon>
        <taxon>Sclerodermatineae</taxon>
        <taxon>Pisolithaceae</taxon>
        <taxon>Pisolithus</taxon>
    </lineage>
</organism>
<dbReference type="EMBL" id="KN833848">
    <property type="protein sequence ID" value="KIK16764.1"/>
    <property type="molecule type" value="Genomic_DNA"/>
</dbReference>
<reference evidence="2" key="2">
    <citation type="submission" date="2015-01" db="EMBL/GenBank/DDBJ databases">
        <title>Evolutionary Origins and Diversification of the Mycorrhizal Mutualists.</title>
        <authorList>
            <consortium name="DOE Joint Genome Institute"/>
            <consortium name="Mycorrhizal Genomics Consortium"/>
            <person name="Kohler A."/>
            <person name="Kuo A."/>
            <person name="Nagy L.G."/>
            <person name="Floudas D."/>
            <person name="Copeland A."/>
            <person name="Barry K.W."/>
            <person name="Cichocki N."/>
            <person name="Veneault-Fourrey C."/>
            <person name="LaButti K."/>
            <person name="Lindquist E.A."/>
            <person name="Lipzen A."/>
            <person name="Lundell T."/>
            <person name="Morin E."/>
            <person name="Murat C."/>
            <person name="Riley R."/>
            <person name="Ohm R."/>
            <person name="Sun H."/>
            <person name="Tunlid A."/>
            <person name="Henrissat B."/>
            <person name="Grigoriev I.V."/>
            <person name="Hibbett D.S."/>
            <person name="Martin F."/>
        </authorList>
    </citation>
    <scope>NUCLEOTIDE SEQUENCE [LARGE SCALE GENOMIC DNA]</scope>
    <source>
        <strain evidence="2">441</strain>
    </source>
</reference>
<evidence type="ECO:0000313" key="1">
    <source>
        <dbReference type="EMBL" id="KIK16764.1"/>
    </source>
</evidence>
<reference evidence="1 2" key="1">
    <citation type="submission" date="2014-04" db="EMBL/GenBank/DDBJ databases">
        <authorList>
            <consortium name="DOE Joint Genome Institute"/>
            <person name="Kuo A."/>
            <person name="Kohler A."/>
            <person name="Costa M.D."/>
            <person name="Nagy L.G."/>
            <person name="Floudas D."/>
            <person name="Copeland A."/>
            <person name="Barry K.W."/>
            <person name="Cichocki N."/>
            <person name="Veneault-Fourrey C."/>
            <person name="LaButti K."/>
            <person name="Lindquist E.A."/>
            <person name="Lipzen A."/>
            <person name="Lundell T."/>
            <person name="Morin E."/>
            <person name="Murat C."/>
            <person name="Sun H."/>
            <person name="Tunlid A."/>
            <person name="Henrissat B."/>
            <person name="Grigoriev I.V."/>
            <person name="Hibbett D.S."/>
            <person name="Martin F."/>
            <person name="Nordberg H.P."/>
            <person name="Cantor M.N."/>
            <person name="Hua S.X."/>
        </authorList>
    </citation>
    <scope>NUCLEOTIDE SEQUENCE [LARGE SCALE GENOMIC DNA]</scope>
    <source>
        <strain evidence="1 2">441</strain>
    </source>
</reference>